<dbReference type="Pfam" id="PF12732">
    <property type="entry name" value="YtxH"/>
    <property type="match status" value="1"/>
</dbReference>
<dbReference type="InterPro" id="IPR024623">
    <property type="entry name" value="YtxH"/>
</dbReference>
<protein>
    <submittedName>
        <fullName evidence="3">Gas vesicle protein</fullName>
    </submittedName>
</protein>
<keyword evidence="4" id="KW-1185">Reference proteome</keyword>
<feature type="compositionally biased region" description="Basic and acidic residues" evidence="1">
    <location>
        <begin position="103"/>
        <end position="118"/>
    </location>
</feature>
<keyword evidence="2" id="KW-0812">Transmembrane</keyword>
<reference evidence="3 4" key="1">
    <citation type="submission" date="2020-08" db="EMBL/GenBank/DDBJ databases">
        <title>Genomic Encyclopedia of Type Strains, Phase III (KMG-III): the genomes of soil and plant-associated and newly described type strains.</title>
        <authorList>
            <person name="Whitman W."/>
        </authorList>
    </citation>
    <scope>NUCLEOTIDE SEQUENCE [LARGE SCALE GENOMIC DNA]</scope>
    <source>
        <strain evidence="3 4">CECT 8234</strain>
    </source>
</reference>
<dbReference type="Proteomes" id="UP000518605">
    <property type="component" value="Unassembled WGS sequence"/>
</dbReference>
<feature type="transmembrane region" description="Helical" evidence="2">
    <location>
        <begin position="6"/>
        <end position="29"/>
    </location>
</feature>
<dbReference type="EMBL" id="JACHXW010000002">
    <property type="protein sequence ID" value="MBB3150994.1"/>
    <property type="molecule type" value="Genomic_DNA"/>
</dbReference>
<name>A0A7W5C6F8_9BACL</name>
<dbReference type="PANTHER" id="PTHR35792">
    <property type="entry name" value="GENERAL STRESS PROTEIN"/>
    <property type="match status" value="1"/>
</dbReference>
<keyword evidence="2" id="KW-0472">Membrane</keyword>
<dbReference type="PANTHER" id="PTHR35792:SF1">
    <property type="entry name" value="SLL0268 PROTEIN"/>
    <property type="match status" value="1"/>
</dbReference>
<organism evidence="3 4">
    <name type="scientific">Paenibacillus endophyticus</name>
    <dbReference type="NCBI Taxonomy" id="1294268"/>
    <lineage>
        <taxon>Bacteria</taxon>
        <taxon>Bacillati</taxon>
        <taxon>Bacillota</taxon>
        <taxon>Bacilli</taxon>
        <taxon>Bacillales</taxon>
        <taxon>Paenibacillaceae</taxon>
        <taxon>Paenibacillus</taxon>
    </lineage>
</organism>
<evidence type="ECO:0000313" key="4">
    <source>
        <dbReference type="Proteomes" id="UP000518605"/>
    </source>
</evidence>
<dbReference type="AlphaFoldDB" id="A0A7W5C6F8"/>
<evidence type="ECO:0000313" key="3">
    <source>
        <dbReference type="EMBL" id="MBB3150994.1"/>
    </source>
</evidence>
<proteinExistence type="predicted"/>
<accession>A0A7W5C6F8</accession>
<evidence type="ECO:0000256" key="1">
    <source>
        <dbReference type="SAM" id="MobiDB-lite"/>
    </source>
</evidence>
<feature type="region of interest" description="Disordered" evidence="1">
    <location>
        <begin position="98"/>
        <end position="118"/>
    </location>
</feature>
<keyword evidence="2" id="KW-1133">Transmembrane helix</keyword>
<sequence length="118" mass="12406">MSRENSSNGVLVGAIVGGAIGAISALLFAPKTGTDLREDLASKFKAISDKTRDIATTVGHTTKDLAATVGQNTKDLATNIKDEAGDLIDHAKQSNQTIMDNFSSKKEDVKDELATTGR</sequence>
<dbReference type="Gene3D" id="1.20.120.20">
    <property type="entry name" value="Apolipoprotein"/>
    <property type="match status" value="1"/>
</dbReference>
<dbReference type="InterPro" id="IPR052928">
    <property type="entry name" value="Desiccation-related_membrane"/>
</dbReference>
<gene>
    <name evidence="3" type="ORF">FHS16_001028</name>
</gene>
<comment type="caution">
    <text evidence="3">The sequence shown here is derived from an EMBL/GenBank/DDBJ whole genome shotgun (WGS) entry which is preliminary data.</text>
</comment>
<dbReference type="RefSeq" id="WP_183559465.1">
    <property type="nucleotide sequence ID" value="NZ_CBCSLB010000009.1"/>
</dbReference>
<evidence type="ECO:0000256" key="2">
    <source>
        <dbReference type="SAM" id="Phobius"/>
    </source>
</evidence>